<reference evidence="2" key="1">
    <citation type="submission" date="2022-08" db="EMBL/GenBank/DDBJ databases">
        <title>Alicyclobacillus dauci DSM2870, complete genome.</title>
        <authorList>
            <person name="Wang Q."/>
            <person name="Cai R."/>
            <person name="Wang Z."/>
        </authorList>
    </citation>
    <scope>NUCLEOTIDE SEQUENCE</scope>
    <source>
        <strain evidence="2">DSM 28700</strain>
    </source>
</reference>
<keyword evidence="3" id="KW-1185">Reference proteome</keyword>
<dbReference type="RefSeq" id="WP_268045340.1">
    <property type="nucleotide sequence ID" value="NZ_CP104064.1"/>
</dbReference>
<evidence type="ECO:0000313" key="3">
    <source>
        <dbReference type="Proteomes" id="UP001164803"/>
    </source>
</evidence>
<dbReference type="SUPFAM" id="SSF52096">
    <property type="entry name" value="ClpP/crotonase"/>
    <property type="match status" value="1"/>
</dbReference>
<dbReference type="InterPro" id="IPR029045">
    <property type="entry name" value="ClpP/crotonase-like_dom_sf"/>
</dbReference>
<accession>A0ABY6Z567</accession>
<proteinExistence type="predicted"/>
<dbReference type="PANTHER" id="PTHR32060:SF30">
    <property type="entry name" value="CARBOXY-TERMINAL PROCESSING PROTEASE CTPA"/>
    <property type="match status" value="1"/>
</dbReference>
<sequence length="201" mass="22193">MSNDLQQQIQPHMSEITHAKGLVFDLRNNSGGNSAPGSWFASHLYDKPTSVLQFRLYSGNNQFGAWEKDLLAPIQPRIVAPTAVLINGENASSAEMFIAHLEAAPNVRTFGTRSMGADGHPQLYPVISGVQVQISSWQERVLKTGQPIEQVGIAPQQPVEENMPDFCKYLALPEQGRDLSSEDDVLQAGIQWILSEERKNP</sequence>
<dbReference type="Gene3D" id="3.90.226.10">
    <property type="entry name" value="2-enoyl-CoA Hydratase, Chain A, domain 1"/>
    <property type="match status" value="1"/>
</dbReference>
<dbReference type="PANTHER" id="PTHR32060">
    <property type="entry name" value="TAIL-SPECIFIC PROTEASE"/>
    <property type="match status" value="1"/>
</dbReference>
<name>A0ABY6Z567_9BACL</name>
<evidence type="ECO:0000259" key="1">
    <source>
        <dbReference type="Pfam" id="PF03572"/>
    </source>
</evidence>
<gene>
    <name evidence="2" type="ORF">NZD86_04725</name>
</gene>
<organism evidence="2 3">
    <name type="scientific">Alicyclobacillus dauci</name>
    <dbReference type="NCBI Taxonomy" id="1475485"/>
    <lineage>
        <taxon>Bacteria</taxon>
        <taxon>Bacillati</taxon>
        <taxon>Bacillota</taxon>
        <taxon>Bacilli</taxon>
        <taxon>Bacillales</taxon>
        <taxon>Alicyclobacillaceae</taxon>
        <taxon>Alicyclobacillus</taxon>
    </lineage>
</organism>
<feature type="domain" description="Tail specific protease" evidence="1">
    <location>
        <begin position="5"/>
        <end position="157"/>
    </location>
</feature>
<dbReference type="InterPro" id="IPR005151">
    <property type="entry name" value="Tail-specific_protease"/>
</dbReference>
<dbReference type="Pfam" id="PF03572">
    <property type="entry name" value="Peptidase_S41"/>
    <property type="match status" value="1"/>
</dbReference>
<dbReference type="Proteomes" id="UP001164803">
    <property type="component" value="Chromosome"/>
</dbReference>
<dbReference type="EMBL" id="CP104064">
    <property type="protein sequence ID" value="WAH37813.1"/>
    <property type="molecule type" value="Genomic_DNA"/>
</dbReference>
<evidence type="ECO:0000313" key="2">
    <source>
        <dbReference type="EMBL" id="WAH37813.1"/>
    </source>
</evidence>
<protein>
    <submittedName>
        <fullName evidence="2">S41 family peptidase</fullName>
    </submittedName>
</protein>